<proteinExistence type="inferred from homology"/>
<dbReference type="AlphaFoldDB" id="A0A427XJV6"/>
<evidence type="ECO:0000313" key="10">
    <source>
        <dbReference type="Proteomes" id="UP000279236"/>
    </source>
</evidence>
<dbReference type="PRINTS" id="PR01042">
    <property type="entry name" value="TRNASYNTHASP"/>
</dbReference>
<feature type="domain" description="Aminoacyl-transfer RNA synthetases class-II family profile" evidence="8">
    <location>
        <begin position="205"/>
        <end position="651"/>
    </location>
</feature>
<dbReference type="OrthoDB" id="439710at2759"/>
<dbReference type="PANTHER" id="PTHR22594">
    <property type="entry name" value="ASPARTYL/LYSYL-TRNA SYNTHETASE"/>
    <property type="match status" value="1"/>
</dbReference>
<dbReference type="CDD" id="cd04317">
    <property type="entry name" value="EcAspRS_like_N"/>
    <property type="match status" value="1"/>
</dbReference>
<dbReference type="Gene3D" id="2.40.50.140">
    <property type="entry name" value="Nucleic acid-binding proteins"/>
    <property type="match status" value="1"/>
</dbReference>
<dbReference type="STRING" id="105984.A0A427XJV6"/>
<dbReference type="GeneID" id="39586557"/>
<dbReference type="InterPro" id="IPR006195">
    <property type="entry name" value="aa-tRNA-synth_II"/>
</dbReference>
<comment type="caution">
    <text evidence="9">The sequence shown here is derived from an EMBL/GenBank/DDBJ whole genome shotgun (WGS) entry which is preliminary data.</text>
</comment>
<sequence length="703" mass="76735">MAARALSRAASRRALASATRPQLSYATARSATATAVVARRFNSTTSTLKPFTLPAGSLRAHNGARSTITHEIENLSSSLVGQPIVVAGWIEAARRANDKLSFIVLRSSAGSVQLVVRDPALATEMLSWPLESVIQIDGNVIERKAKGKSSSSPTDDIEVEVSRAVLLNPAESLPFLPTRTPLANEDLRAAHRYLDLRRPELANNLRTRSKVTHLIRCHLHDLGFTEVETPVLLNSSPEGAREFLVPTRVSSGAQPAFYALPQSPQQPKQLLVASGAVPRYFQLARCFRDEDGRKDRQPEFTQVDLEMAFVDGAAQPTAELPASGSAPWLMGGGQVRDVIESLVQKIWKDVKGVDLQRPFRVMPYEIAMDVFGSDKPDTRFEMYTLPIGYYPTLSDASLDKVLVDENASTVEWMVTPAAIAEGLDVNAFATQTIDYVRITEKNQYSWLAESVLTLPLGLKLDSSLPGGVQPGDIVWLSRRPKIAEGGWTNLGRLRVQIMEDRVDKGLVTLPSEPHFLWVTGFPLFTKADEDKDFLSRGRWASTHHPFTAPVAEDLAELERGEVARVRGQHYDLVLDGQEIGGGSVRIHDAKLQEYVMREVLQLDDQEVDRFSHLLQALKCGAPPHGGIALGFDRLIAILCGAKSIRDVIAFPKTGGGADPVFRSPSASNDDVLAEYGIKPRAEAPAPAPAAEAAETEALAADDK</sequence>
<dbReference type="InterPro" id="IPR002312">
    <property type="entry name" value="Asp/Asn-tRNA-synth_IIb"/>
</dbReference>
<dbReference type="InterPro" id="IPR045864">
    <property type="entry name" value="aa-tRNA-synth_II/BPL/LPL"/>
</dbReference>
<dbReference type="Pfam" id="PF00152">
    <property type="entry name" value="tRNA-synt_2"/>
    <property type="match status" value="2"/>
</dbReference>
<evidence type="ECO:0000259" key="8">
    <source>
        <dbReference type="PROSITE" id="PS50862"/>
    </source>
</evidence>
<keyword evidence="5" id="KW-0648">Protein biosynthesis</keyword>
<accession>A0A427XJV6</accession>
<evidence type="ECO:0000256" key="5">
    <source>
        <dbReference type="ARBA" id="ARBA00022917"/>
    </source>
</evidence>
<dbReference type="GO" id="GO:0004815">
    <property type="term" value="F:aspartate-tRNA ligase activity"/>
    <property type="evidence" value="ECO:0007669"/>
    <property type="project" value="TreeGrafter"/>
</dbReference>
<dbReference type="InterPro" id="IPR004364">
    <property type="entry name" value="Aa-tRNA-synt_II"/>
</dbReference>
<gene>
    <name evidence="9" type="ORF">EHS24_002014</name>
</gene>
<keyword evidence="6" id="KW-0030">Aminoacyl-tRNA synthetase</keyword>
<comment type="similarity">
    <text evidence="1">Belongs to the class-II aminoacyl-tRNA synthetase family. Type 1 subfamily.</text>
</comment>
<evidence type="ECO:0000256" key="2">
    <source>
        <dbReference type="ARBA" id="ARBA00022598"/>
    </source>
</evidence>
<evidence type="ECO:0000256" key="4">
    <source>
        <dbReference type="ARBA" id="ARBA00022840"/>
    </source>
</evidence>
<protein>
    <recommendedName>
        <fullName evidence="8">Aminoacyl-transfer RNA synthetases class-II family profile domain-containing protein</fullName>
    </recommendedName>
</protein>
<keyword evidence="2" id="KW-0436">Ligase</keyword>
<dbReference type="GO" id="GO:0005524">
    <property type="term" value="F:ATP binding"/>
    <property type="evidence" value="ECO:0007669"/>
    <property type="project" value="UniProtKB-KW"/>
</dbReference>
<dbReference type="EMBL" id="RSCE01000011">
    <property type="protein sequence ID" value="RSH79082.1"/>
    <property type="molecule type" value="Genomic_DNA"/>
</dbReference>
<dbReference type="PANTHER" id="PTHR22594:SF5">
    <property type="entry name" value="ASPARTATE--TRNA LIGASE, MITOCHONDRIAL"/>
    <property type="match status" value="1"/>
</dbReference>
<dbReference type="Proteomes" id="UP000279236">
    <property type="component" value="Unassembled WGS sequence"/>
</dbReference>
<dbReference type="SUPFAM" id="SSF55681">
    <property type="entry name" value="Class II aaRS and biotin synthetases"/>
    <property type="match status" value="1"/>
</dbReference>
<dbReference type="Gene3D" id="3.30.930.10">
    <property type="entry name" value="Bira Bifunctional Protein, Domain 2"/>
    <property type="match status" value="1"/>
</dbReference>
<dbReference type="InterPro" id="IPR047089">
    <property type="entry name" value="Asp-tRNA-ligase_1_N"/>
</dbReference>
<dbReference type="InterPro" id="IPR004524">
    <property type="entry name" value="Asp-tRNA-ligase_1"/>
</dbReference>
<reference evidence="9 10" key="1">
    <citation type="submission" date="2018-11" db="EMBL/GenBank/DDBJ databases">
        <title>Genome sequence of Apiotrichum porosum DSM 27194.</title>
        <authorList>
            <person name="Aliyu H."/>
            <person name="Gorte O."/>
            <person name="Ochsenreither K."/>
        </authorList>
    </citation>
    <scope>NUCLEOTIDE SEQUENCE [LARGE SCALE GENOMIC DNA]</scope>
    <source>
        <strain evidence="9 10">DSM 27194</strain>
    </source>
</reference>
<dbReference type="InterPro" id="IPR012340">
    <property type="entry name" value="NA-bd_OB-fold"/>
</dbReference>
<organism evidence="9 10">
    <name type="scientific">Apiotrichum porosum</name>
    <dbReference type="NCBI Taxonomy" id="105984"/>
    <lineage>
        <taxon>Eukaryota</taxon>
        <taxon>Fungi</taxon>
        <taxon>Dikarya</taxon>
        <taxon>Basidiomycota</taxon>
        <taxon>Agaricomycotina</taxon>
        <taxon>Tremellomycetes</taxon>
        <taxon>Trichosporonales</taxon>
        <taxon>Trichosporonaceae</taxon>
        <taxon>Apiotrichum</taxon>
    </lineage>
</organism>
<evidence type="ECO:0000313" key="9">
    <source>
        <dbReference type="EMBL" id="RSH79082.1"/>
    </source>
</evidence>
<dbReference type="RefSeq" id="XP_028474229.1">
    <property type="nucleotide sequence ID" value="XM_028617766.1"/>
</dbReference>
<keyword evidence="4" id="KW-0067">ATP-binding</keyword>
<dbReference type="SUPFAM" id="SSF50249">
    <property type="entry name" value="Nucleic acid-binding proteins"/>
    <property type="match status" value="1"/>
</dbReference>
<dbReference type="Gene3D" id="3.30.1360.30">
    <property type="entry name" value="GAD-like domain"/>
    <property type="match status" value="1"/>
</dbReference>
<dbReference type="GO" id="GO:0003676">
    <property type="term" value="F:nucleic acid binding"/>
    <property type="evidence" value="ECO:0007669"/>
    <property type="project" value="InterPro"/>
</dbReference>
<dbReference type="InterPro" id="IPR004115">
    <property type="entry name" value="GAD-like_sf"/>
</dbReference>
<dbReference type="GO" id="GO:0006422">
    <property type="term" value="P:aspartyl-tRNA aminoacylation"/>
    <property type="evidence" value="ECO:0007669"/>
    <property type="project" value="TreeGrafter"/>
</dbReference>
<keyword evidence="10" id="KW-1185">Reference proteome</keyword>
<evidence type="ECO:0000256" key="1">
    <source>
        <dbReference type="ARBA" id="ARBA00006303"/>
    </source>
</evidence>
<evidence type="ECO:0000256" key="3">
    <source>
        <dbReference type="ARBA" id="ARBA00022741"/>
    </source>
</evidence>
<keyword evidence="3" id="KW-0547">Nucleotide-binding</keyword>
<dbReference type="InterPro" id="IPR004365">
    <property type="entry name" value="NA-bd_OB_tRNA"/>
</dbReference>
<dbReference type="Pfam" id="PF01336">
    <property type="entry name" value="tRNA_anti-codon"/>
    <property type="match status" value="1"/>
</dbReference>
<dbReference type="GO" id="GO:0005739">
    <property type="term" value="C:mitochondrion"/>
    <property type="evidence" value="ECO:0007669"/>
    <property type="project" value="TreeGrafter"/>
</dbReference>
<name>A0A427XJV6_9TREE</name>
<dbReference type="HAMAP" id="MF_00044">
    <property type="entry name" value="Asp_tRNA_synth_type1"/>
    <property type="match status" value="1"/>
</dbReference>
<evidence type="ECO:0000256" key="7">
    <source>
        <dbReference type="SAM" id="MobiDB-lite"/>
    </source>
</evidence>
<evidence type="ECO:0000256" key="6">
    <source>
        <dbReference type="ARBA" id="ARBA00023146"/>
    </source>
</evidence>
<feature type="region of interest" description="Disordered" evidence="7">
    <location>
        <begin position="682"/>
        <end position="703"/>
    </location>
</feature>
<dbReference type="PROSITE" id="PS50862">
    <property type="entry name" value="AA_TRNA_LIGASE_II"/>
    <property type="match status" value="1"/>
</dbReference>